<dbReference type="GO" id="GO:1903489">
    <property type="term" value="P:positive regulation of lactation"/>
    <property type="evidence" value="ECO:0007669"/>
    <property type="project" value="TreeGrafter"/>
</dbReference>
<dbReference type="Pfam" id="PF00103">
    <property type="entry name" value="Hormone_1"/>
    <property type="match status" value="1"/>
</dbReference>
<gene>
    <name evidence="5" type="ORF">I79_011937</name>
</gene>
<evidence type="ECO:0000256" key="2">
    <source>
        <dbReference type="ARBA" id="ARBA00008474"/>
    </source>
</evidence>
<dbReference type="GO" id="GO:0046427">
    <property type="term" value="P:positive regulation of receptor signaling pathway via JAK-STAT"/>
    <property type="evidence" value="ECO:0007669"/>
    <property type="project" value="TreeGrafter"/>
</dbReference>
<evidence type="ECO:0000313" key="5">
    <source>
        <dbReference type="EMBL" id="EGV91587.1"/>
    </source>
</evidence>
<comment type="subcellular location">
    <subcellularLocation>
        <location evidence="1">Secreted</location>
    </subcellularLocation>
</comment>
<evidence type="ECO:0000256" key="4">
    <source>
        <dbReference type="SAM" id="MobiDB-lite"/>
    </source>
</evidence>
<dbReference type="AlphaFoldDB" id="G3HMH4"/>
<dbReference type="Proteomes" id="UP000001075">
    <property type="component" value="Unassembled WGS sequence"/>
</dbReference>
<evidence type="ECO:0000313" key="6">
    <source>
        <dbReference type="Proteomes" id="UP000001075"/>
    </source>
</evidence>
<feature type="non-terminal residue" evidence="5">
    <location>
        <position position="1"/>
    </location>
</feature>
<dbReference type="GO" id="GO:0007565">
    <property type="term" value="P:female pregnancy"/>
    <property type="evidence" value="ECO:0007669"/>
    <property type="project" value="TreeGrafter"/>
</dbReference>
<dbReference type="InterPro" id="IPR009079">
    <property type="entry name" value="4_helix_cytokine-like_core"/>
</dbReference>
<proteinExistence type="inferred from homology"/>
<dbReference type="PANTHER" id="PTHR11417:SF7">
    <property type="entry name" value="PROLACTIN-5A1"/>
    <property type="match status" value="1"/>
</dbReference>
<dbReference type="InParanoid" id="G3HMH4"/>
<comment type="similarity">
    <text evidence="2">Belongs to the somatotropin/prolactin family.</text>
</comment>
<sequence>ILLLLVVSIVQVENKNSRMNVKRLKVSYPSPFGKMLDQAIKLSQDMNLRISALSTHFNRFYASGRGFHNRIIKCHTSPLSRPENKEQAQNTEDAQYDPGQKFLNRPTMICHTASRSIPNSKRKAERMKSVDLLNVTIRILAAWKNLLYHVKNNMADLDGTPYATTVKVEFLDGQIKRLTKHLQGIKTILSQVHPELKENENYPAWSGEPYVQQSRRGIQLFGLHSLFFCLHSDAQKVSDFVSILRHQIVPNK</sequence>
<dbReference type="PANTHER" id="PTHR11417">
    <property type="entry name" value="SOMATOTROPIN,PROLACTIN"/>
    <property type="match status" value="1"/>
</dbReference>
<organism evidence="5 6">
    <name type="scientific">Cricetulus griseus</name>
    <name type="common">Chinese hamster</name>
    <name type="synonym">Cricetulus barabensis griseus</name>
    <dbReference type="NCBI Taxonomy" id="10029"/>
    <lineage>
        <taxon>Eukaryota</taxon>
        <taxon>Metazoa</taxon>
        <taxon>Chordata</taxon>
        <taxon>Craniata</taxon>
        <taxon>Vertebrata</taxon>
        <taxon>Euteleostomi</taxon>
        <taxon>Mammalia</taxon>
        <taxon>Eutheria</taxon>
        <taxon>Euarchontoglires</taxon>
        <taxon>Glires</taxon>
        <taxon>Rodentia</taxon>
        <taxon>Myomorpha</taxon>
        <taxon>Muroidea</taxon>
        <taxon>Cricetidae</taxon>
        <taxon>Cricetinae</taxon>
        <taxon>Cricetulus</taxon>
    </lineage>
</organism>
<dbReference type="GO" id="GO:0031667">
    <property type="term" value="P:response to nutrient levels"/>
    <property type="evidence" value="ECO:0007669"/>
    <property type="project" value="TreeGrafter"/>
</dbReference>
<dbReference type="STRING" id="10029.G3HMH4"/>
<evidence type="ECO:0000256" key="1">
    <source>
        <dbReference type="ARBA" id="ARBA00004613"/>
    </source>
</evidence>
<reference evidence="6" key="1">
    <citation type="journal article" date="2011" name="Nat. Biotechnol.">
        <title>The genomic sequence of the Chinese hamster ovary (CHO)-K1 cell line.</title>
        <authorList>
            <person name="Xu X."/>
            <person name="Nagarajan H."/>
            <person name="Lewis N.E."/>
            <person name="Pan S."/>
            <person name="Cai Z."/>
            <person name="Liu X."/>
            <person name="Chen W."/>
            <person name="Xie M."/>
            <person name="Wang W."/>
            <person name="Hammond S."/>
            <person name="Andersen M.R."/>
            <person name="Neff N."/>
            <person name="Passarelli B."/>
            <person name="Koh W."/>
            <person name="Fan H.C."/>
            <person name="Wang J."/>
            <person name="Gui Y."/>
            <person name="Lee K.H."/>
            <person name="Betenbaugh M.J."/>
            <person name="Quake S.R."/>
            <person name="Famili I."/>
            <person name="Palsson B.O."/>
            <person name="Wang J."/>
        </authorList>
    </citation>
    <scope>NUCLEOTIDE SEQUENCE [LARGE SCALE GENOMIC DNA]</scope>
    <source>
        <strain evidence="6">CHO K1 cell line</strain>
    </source>
</reference>
<dbReference type="GO" id="GO:0008284">
    <property type="term" value="P:positive regulation of cell population proliferation"/>
    <property type="evidence" value="ECO:0007669"/>
    <property type="project" value="TreeGrafter"/>
</dbReference>
<dbReference type="InterPro" id="IPR001400">
    <property type="entry name" value="Somatotropin/Prolactin"/>
</dbReference>
<evidence type="ECO:0000256" key="3">
    <source>
        <dbReference type="ARBA" id="ARBA00022525"/>
    </source>
</evidence>
<dbReference type="eggNOG" id="ENOG502QYU3">
    <property type="taxonomic scope" value="Eukaryota"/>
</dbReference>
<dbReference type="GO" id="GO:0005179">
    <property type="term" value="F:hormone activity"/>
    <property type="evidence" value="ECO:0007669"/>
    <property type="project" value="InterPro"/>
</dbReference>
<dbReference type="Gene3D" id="1.20.1250.10">
    <property type="match status" value="2"/>
</dbReference>
<dbReference type="EMBL" id="JH000512">
    <property type="protein sequence ID" value="EGV91587.1"/>
    <property type="molecule type" value="Genomic_DNA"/>
</dbReference>
<feature type="region of interest" description="Disordered" evidence="4">
    <location>
        <begin position="78"/>
        <end position="102"/>
    </location>
</feature>
<dbReference type="SUPFAM" id="SSF47266">
    <property type="entry name" value="4-helical cytokines"/>
    <property type="match status" value="2"/>
</dbReference>
<dbReference type="GO" id="GO:0005615">
    <property type="term" value="C:extracellular space"/>
    <property type="evidence" value="ECO:0007669"/>
    <property type="project" value="TreeGrafter"/>
</dbReference>
<dbReference type="GO" id="GO:0005148">
    <property type="term" value="F:prolactin receptor binding"/>
    <property type="evidence" value="ECO:0007669"/>
    <property type="project" value="TreeGrafter"/>
</dbReference>
<dbReference type="GO" id="GO:0030879">
    <property type="term" value="P:mammary gland development"/>
    <property type="evidence" value="ECO:0007669"/>
    <property type="project" value="TreeGrafter"/>
</dbReference>
<accession>G3HMH4</accession>
<protein>
    <submittedName>
        <fullName evidence="5">Prolactin-5A1</fullName>
    </submittedName>
</protein>
<keyword evidence="3" id="KW-0964">Secreted</keyword>
<dbReference type="FunCoup" id="G3HMH4">
    <property type="interactions" value="700"/>
</dbReference>
<name>G3HMH4_CRIGR</name>
<dbReference type="PaxDb" id="10029-XP_007636192.1"/>